<gene>
    <name evidence="2" type="ORF">CVU82_00500</name>
</gene>
<proteinExistence type="predicted"/>
<reference evidence="2 3" key="1">
    <citation type="journal article" date="2017" name="ISME J.">
        <title>Potential for microbial H2 and metal transformations associated with novel bacteria and archaea in deep terrestrial subsurface sediments.</title>
        <authorList>
            <person name="Hernsdorf A.W."/>
            <person name="Amano Y."/>
            <person name="Miyakawa K."/>
            <person name="Ise K."/>
            <person name="Suzuki Y."/>
            <person name="Anantharaman K."/>
            <person name="Probst A."/>
            <person name="Burstein D."/>
            <person name="Thomas B.C."/>
            <person name="Banfield J.F."/>
        </authorList>
    </citation>
    <scope>NUCLEOTIDE SEQUENCE [LARGE SCALE GENOMIC DNA]</scope>
    <source>
        <strain evidence="2">HGW-Falkowbacteria-1</strain>
    </source>
</reference>
<dbReference type="Pfam" id="PF00535">
    <property type="entry name" value="Glycos_transf_2"/>
    <property type="match status" value="1"/>
</dbReference>
<comment type="caution">
    <text evidence="2">The sequence shown here is derived from an EMBL/GenBank/DDBJ whole genome shotgun (WGS) entry which is preliminary data.</text>
</comment>
<dbReference type="PANTHER" id="PTHR43179">
    <property type="entry name" value="RHAMNOSYLTRANSFERASE WBBL"/>
    <property type="match status" value="1"/>
</dbReference>
<dbReference type="SUPFAM" id="SSF53448">
    <property type="entry name" value="Nucleotide-diphospho-sugar transferases"/>
    <property type="match status" value="1"/>
</dbReference>
<dbReference type="Gene3D" id="3.90.550.10">
    <property type="entry name" value="Spore Coat Polysaccharide Biosynthesis Protein SpsA, Chain A"/>
    <property type="match status" value="1"/>
</dbReference>
<dbReference type="AlphaFoldDB" id="A0A2N2EAC2"/>
<name>A0A2N2EAC2_9BACT</name>
<protein>
    <recommendedName>
        <fullName evidence="1">Glycosyltransferase 2-like domain-containing protein</fullName>
    </recommendedName>
</protein>
<dbReference type="Proteomes" id="UP000233517">
    <property type="component" value="Unassembled WGS sequence"/>
</dbReference>
<feature type="domain" description="Glycosyltransferase 2-like" evidence="1">
    <location>
        <begin position="4"/>
        <end position="157"/>
    </location>
</feature>
<dbReference type="InterPro" id="IPR029044">
    <property type="entry name" value="Nucleotide-diphossugar_trans"/>
</dbReference>
<organism evidence="2 3">
    <name type="scientific">Candidatus Falkowbacteria bacterium HGW-Falkowbacteria-1</name>
    <dbReference type="NCBI Taxonomy" id="2013768"/>
    <lineage>
        <taxon>Bacteria</taxon>
        <taxon>Candidatus Falkowiibacteriota</taxon>
    </lineage>
</organism>
<evidence type="ECO:0000313" key="2">
    <source>
        <dbReference type="EMBL" id="PKM91677.1"/>
    </source>
</evidence>
<dbReference type="EMBL" id="PHAI01000001">
    <property type="protein sequence ID" value="PKM91677.1"/>
    <property type="molecule type" value="Genomic_DNA"/>
</dbReference>
<evidence type="ECO:0000313" key="3">
    <source>
        <dbReference type="Proteomes" id="UP000233517"/>
    </source>
</evidence>
<accession>A0A2N2EAC2</accession>
<evidence type="ECO:0000259" key="1">
    <source>
        <dbReference type="Pfam" id="PF00535"/>
    </source>
</evidence>
<sequence length="260" mass="30339">MDLSVVIVNYKSKEKTKVCLESILKSDLKGLDFEVILVENASGDRFDDLSFDFNNFKLIESDKNLGMGGGNNLGINKATGDFVLILNPDTELKPGAIRIMFDYIKGSSETYIVGPKLLNSDMSLQYSCAYFPRPWTPIFRRTFLGRFFKKHLDWFLMKNFSHDSIKEVDWLMGSCLMIRKDGFDGFDKRFFMYFEDIDVCRRSWYHGKKVVYHPGAEVIHHHARESAGGPWYLAVFKNKLTREHIKSWYKYFKKWGLGRK</sequence>
<dbReference type="PANTHER" id="PTHR43179:SF7">
    <property type="entry name" value="RHAMNOSYLTRANSFERASE WBBL"/>
    <property type="match status" value="1"/>
</dbReference>
<dbReference type="InterPro" id="IPR001173">
    <property type="entry name" value="Glyco_trans_2-like"/>
</dbReference>